<feature type="modified residue" description="Pyruvic acid (Ser); by autocatalysis" evidence="10">
    <location>
        <position position="64"/>
    </location>
</feature>
<comment type="similarity">
    <text evidence="10">Belongs to the prokaryotic AdoMetDC family. Type 1 subfamily.</text>
</comment>
<evidence type="ECO:0000256" key="3">
    <source>
        <dbReference type="ARBA" id="ARBA00022813"/>
    </source>
</evidence>
<dbReference type="PANTHER" id="PTHR33866:SF2">
    <property type="entry name" value="S-ADENOSYLMETHIONINE DECARBOXYLASE PROENZYME"/>
    <property type="match status" value="1"/>
</dbReference>
<dbReference type="RefSeq" id="WP_145081510.1">
    <property type="nucleotide sequence ID" value="NZ_CP036425.1"/>
</dbReference>
<dbReference type="GO" id="GO:0008295">
    <property type="term" value="P:spermidine biosynthetic process"/>
    <property type="evidence" value="ECO:0007669"/>
    <property type="project" value="UniProtKB-UniRule"/>
</dbReference>
<dbReference type="InterPro" id="IPR042286">
    <property type="entry name" value="AdoMetDC_C"/>
</dbReference>
<dbReference type="AlphaFoldDB" id="A0A517YT45"/>
<feature type="active site" description="Schiff-base intermediate with substrate; via pyruvic acid" evidence="10">
    <location>
        <position position="64"/>
    </location>
</feature>
<dbReference type="InterPro" id="IPR016067">
    <property type="entry name" value="S-AdoMet_deCO2ase_core"/>
</dbReference>
<keyword evidence="6 10" id="KW-0865">Zymogen</keyword>
<dbReference type="OrthoDB" id="9793120at2"/>
<dbReference type="SUPFAM" id="SSF56276">
    <property type="entry name" value="S-adenosylmethionine decarboxylase"/>
    <property type="match status" value="1"/>
</dbReference>
<keyword evidence="5 10" id="KW-0620">Polyamine biosynthesis</keyword>
<feature type="active site" description="Proton acceptor; for processing activity" evidence="10">
    <location>
        <position position="69"/>
    </location>
</feature>
<feature type="site" description="Cleavage (non-hydrolytic); by autolysis" evidence="10">
    <location>
        <begin position="63"/>
        <end position="64"/>
    </location>
</feature>
<evidence type="ECO:0000256" key="2">
    <source>
        <dbReference type="ARBA" id="ARBA00022793"/>
    </source>
</evidence>
<keyword evidence="9 10" id="KW-0670">Pyruvate</keyword>
<evidence type="ECO:0000256" key="9">
    <source>
        <dbReference type="ARBA" id="ARBA00023317"/>
    </source>
</evidence>
<sequence>MVPPVGIHCILELRGCCSGLLDSEPYIRESLEQASREGMSTLLKIDSQKFEPQGVTAFAILAESHISIHTWPELGYAAIDVFTCGETARPRLACEFLARALKAESYSLHEVERGMLAAGQVTEAEMLSDETA</sequence>
<dbReference type="KEGG" id="pcor:KS4_14450"/>
<organism evidence="11 12">
    <name type="scientific">Poriferisphaera corsica</name>
    <dbReference type="NCBI Taxonomy" id="2528020"/>
    <lineage>
        <taxon>Bacteria</taxon>
        <taxon>Pseudomonadati</taxon>
        <taxon>Planctomycetota</taxon>
        <taxon>Phycisphaerae</taxon>
        <taxon>Phycisphaerales</taxon>
        <taxon>Phycisphaeraceae</taxon>
        <taxon>Poriferisphaera</taxon>
    </lineage>
</organism>
<dbReference type="Gene3D" id="3.30.160.750">
    <property type="match status" value="1"/>
</dbReference>
<keyword evidence="8 10" id="KW-0704">Schiff base</keyword>
<evidence type="ECO:0000256" key="1">
    <source>
        <dbReference type="ARBA" id="ARBA00022691"/>
    </source>
</evidence>
<comment type="subunit">
    <text evidence="10">Heterotetramer of two alpha and two beta chains arranged as a dimer of alpha/beta heterodimers.</text>
</comment>
<keyword evidence="3 10" id="KW-0068">Autocatalytic cleavage</keyword>
<gene>
    <name evidence="10 11" type="primary">speH</name>
    <name evidence="11" type="ORF">KS4_14450</name>
</gene>
<dbReference type="HAMAP" id="MF_00464">
    <property type="entry name" value="AdoMetDC_1"/>
    <property type="match status" value="1"/>
</dbReference>
<comment type="pathway">
    <text evidence="10">Amine and polyamine biosynthesis; S-adenosylmethioninamine biosynthesis; S-adenosylmethioninamine from S-adenosyl-L-methionine: step 1/1.</text>
</comment>
<evidence type="ECO:0000256" key="10">
    <source>
        <dbReference type="HAMAP-Rule" id="MF_00464"/>
    </source>
</evidence>
<dbReference type="Proteomes" id="UP000317369">
    <property type="component" value="Chromosome"/>
</dbReference>
<dbReference type="Gene3D" id="3.30.360.110">
    <property type="entry name" value="S-adenosylmethionine decarboxylase domain"/>
    <property type="match status" value="1"/>
</dbReference>
<evidence type="ECO:0000256" key="4">
    <source>
        <dbReference type="ARBA" id="ARBA00023066"/>
    </source>
</evidence>
<dbReference type="EC" id="4.1.1.50" evidence="10"/>
<evidence type="ECO:0000256" key="5">
    <source>
        <dbReference type="ARBA" id="ARBA00023115"/>
    </source>
</evidence>
<dbReference type="GO" id="GO:0005829">
    <property type="term" value="C:cytosol"/>
    <property type="evidence" value="ECO:0007669"/>
    <property type="project" value="TreeGrafter"/>
</dbReference>
<keyword evidence="2 10" id="KW-0210">Decarboxylase</keyword>
<name>A0A517YT45_9BACT</name>
<reference evidence="11 12" key="1">
    <citation type="submission" date="2019-02" db="EMBL/GenBank/DDBJ databases">
        <title>Deep-cultivation of Planctomycetes and their phenomic and genomic characterization uncovers novel biology.</title>
        <authorList>
            <person name="Wiegand S."/>
            <person name="Jogler M."/>
            <person name="Boedeker C."/>
            <person name="Pinto D."/>
            <person name="Vollmers J."/>
            <person name="Rivas-Marin E."/>
            <person name="Kohn T."/>
            <person name="Peeters S.H."/>
            <person name="Heuer A."/>
            <person name="Rast P."/>
            <person name="Oberbeckmann S."/>
            <person name="Bunk B."/>
            <person name="Jeske O."/>
            <person name="Meyerdierks A."/>
            <person name="Storesund J.E."/>
            <person name="Kallscheuer N."/>
            <person name="Luecker S."/>
            <person name="Lage O.M."/>
            <person name="Pohl T."/>
            <person name="Merkel B.J."/>
            <person name="Hornburger P."/>
            <person name="Mueller R.-W."/>
            <person name="Bruemmer F."/>
            <person name="Labrenz M."/>
            <person name="Spormann A.M."/>
            <person name="Op den Camp H."/>
            <person name="Overmann J."/>
            <person name="Amann R."/>
            <person name="Jetten M.S.M."/>
            <person name="Mascher T."/>
            <person name="Medema M.H."/>
            <person name="Devos D.P."/>
            <person name="Kaster A.-K."/>
            <person name="Ovreas L."/>
            <person name="Rohde M."/>
            <person name="Galperin M.Y."/>
            <person name="Jogler C."/>
        </authorList>
    </citation>
    <scope>NUCLEOTIDE SEQUENCE [LARGE SCALE GENOMIC DNA]</scope>
    <source>
        <strain evidence="11 12">KS4</strain>
    </source>
</reference>
<comment type="PTM">
    <text evidence="10">Is synthesized initially as an inactive proenzyme. Formation of the active enzyme involves a self-maturation process in which the active site pyruvoyl group is generated from an internal serine residue via an autocatalytic post-translational modification. Two non-identical subunits are generated from the proenzyme in this reaction, and the pyruvate is formed at the N-terminus of the alpha chain, which is derived from the carboxyl end of the proenzyme. The post-translation cleavage follows an unusual pathway, termed non-hydrolytic serinolysis, in which the side chain hydroxyl group of the serine supplies its oxygen atom to form the C-terminus of the beta chain, while the remainder of the serine residue undergoes an oxidative deamination to produce ammonia and the pyruvoyl group blocking the N-terminus of the alpha chain.</text>
</comment>
<keyword evidence="4 10" id="KW-0745">Spermidine biosynthesis</keyword>
<evidence type="ECO:0000256" key="7">
    <source>
        <dbReference type="ARBA" id="ARBA00023239"/>
    </source>
</evidence>
<dbReference type="InterPro" id="IPR003826">
    <property type="entry name" value="AdoMetDC_fam_prok"/>
</dbReference>
<keyword evidence="12" id="KW-1185">Reference proteome</keyword>
<feature type="active site" description="Proton donor; for catalytic activity" evidence="10">
    <location>
        <position position="84"/>
    </location>
</feature>
<dbReference type="NCBIfam" id="TIGR03330">
    <property type="entry name" value="SAM_DCase_Bsu"/>
    <property type="match status" value="1"/>
</dbReference>
<protein>
    <recommendedName>
        <fullName evidence="10">S-adenosylmethionine decarboxylase proenzyme</fullName>
        <shortName evidence="10">AdoMetDC</shortName>
        <shortName evidence="10">SAMDC</shortName>
        <ecNumber evidence="10">4.1.1.50</ecNumber>
    </recommendedName>
    <component>
        <recommendedName>
            <fullName evidence="10">S-adenosylmethionine decarboxylase beta chain</fullName>
        </recommendedName>
    </component>
    <component>
        <recommendedName>
            <fullName evidence="10">S-adenosylmethionine decarboxylase alpha chain</fullName>
        </recommendedName>
    </component>
</protein>
<dbReference type="GO" id="GO:0004014">
    <property type="term" value="F:adenosylmethionine decarboxylase activity"/>
    <property type="evidence" value="ECO:0007669"/>
    <property type="project" value="UniProtKB-UniRule"/>
</dbReference>
<comment type="catalytic activity">
    <reaction evidence="10">
        <text>S-adenosyl-L-methionine + H(+) = S-adenosyl 3-(methylsulfanyl)propylamine + CO2</text>
        <dbReference type="Rhea" id="RHEA:15981"/>
        <dbReference type="ChEBI" id="CHEBI:15378"/>
        <dbReference type="ChEBI" id="CHEBI:16526"/>
        <dbReference type="ChEBI" id="CHEBI:57443"/>
        <dbReference type="ChEBI" id="CHEBI:59789"/>
        <dbReference type="EC" id="4.1.1.50"/>
    </reaction>
</comment>
<accession>A0A517YT45</accession>
<evidence type="ECO:0000256" key="6">
    <source>
        <dbReference type="ARBA" id="ARBA00023145"/>
    </source>
</evidence>
<dbReference type="UniPathway" id="UPA00331">
    <property type="reaction ID" value="UER00451"/>
</dbReference>
<feature type="chain" id="PRO_5023524665" description="S-adenosylmethionine decarboxylase alpha chain" evidence="10">
    <location>
        <begin position="64"/>
        <end position="132"/>
    </location>
</feature>
<keyword evidence="1 10" id="KW-0949">S-adenosyl-L-methionine</keyword>
<dbReference type="InterPro" id="IPR017716">
    <property type="entry name" value="S-AdoMet_deCOase_pro-enz"/>
</dbReference>
<evidence type="ECO:0000313" key="12">
    <source>
        <dbReference type="Proteomes" id="UP000317369"/>
    </source>
</evidence>
<keyword evidence="7 10" id="KW-0456">Lyase</keyword>
<proteinExistence type="inferred from homology"/>
<evidence type="ECO:0000256" key="8">
    <source>
        <dbReference type="ARBA" id="ARBA00023270"/>
    </source>
</evidence>
<comment type="function">
    <text evidence="10">Catalyzes the decarboxylation of S-adenosylmethionine to S-adenosylmethioninamine (dcAdoMet), the propylamine donor required for the synthesis of the polyamines spermine and spermidine from the diamine putrescine.</text>
</comment>
<dbReference type="Pfam" id="PF02675">
    <property type="entry name" value="AdoMet_dc"/>
    <property type="match status" value="1"/>
</dbReference>
<comment type="cofactor">
    <cofactor evidence="10">
        <name>pyruvate</name>
        <dbReference type="ChEBI" id="CHEBI:15361"/>
    </cofactor>
    <text evidence="10">Binds 1 pyruvoyl group covalently per subunit.</text>
</comment>
<dbReference type="PANTHER" id="PTHR33866">
    <property type="entry name" value="S-ADENOSYLMETHIONINE DECARBOXYLASE PROENZYME"/>
    <property type="match status" value="1"/>
</dbReference>
<feature type="chain" id="PRO_5023524666" description="S-adenosylmethionine decarboxylase beta chain" evidence="10">
    <location>
        <begin position="1"/>
        <end position="63"/>
    </location>
</feature>
<evidence type="ECO:0000313" key="11">
    <source>
        <dbReference type="EMBL" id="QDU33399.1"/>
    </source>
</evidence>
<dbReference type="InterPro" id="IPR042284">
    <property type="entry name" value="AdoMetDC_N"/>
</dbReference>
<dbReference type="EMBL" id="CP036425">
    <property type="protein sequence ID" value="QDU33399.1"/>
    <property type="molecule type" value="Genomic_DNA"/>
</dbReference>